<gene>
    <name evidence="1" type="ORF">NSIN_30217</name>
</gene>
<proteinExistence type="predicted"/>
<organism evidence="1 2">
    <name type="scientific">Nitrosotalea sinensis</name>
    <dbReference type="NCBI Taxonomy" id="1499975"/>
    <lineage>
        <taxon>Archaea</taxon>
        <taxon>Nitrososphaerota</taxon>
        <taxon>Nitrososphaeria</taxon>
        <taxon>Nitrosotaleales</taxon>
        <taxon>Nitrosotaleaceae</taxon>
        <taxon>Nitrosotalea</taxon>
    </lineage>
</organism>
<sequence length="40" mass="4500">MKDRSMPVCFTAEQYAIIETIAKQKGMLNAGQLLEEALEQ</sequence>
<evidence type="ECO:0000313" key="2">
    <source>
        <dbReference type="Proteomes" id="UP000232412"/>
    </source>
</evidence>
<dbReference type="EMBL" id="FRFC01000004">
    <property type="protein sequence ID" value="SHO46627.1"/>
    <property type="molecule type" value="Genomic_DNA"/>
</dbReference>
<dbReference type="Proteomes" id="UP000232412">
    <property type="component" value="Unassembled WGS sequence"/>
</dbReference>
<protein>
    <submittedName>
        <fullName evidence="1">Uncharacterized protein</fullName>
    </submittedName>
</protein>
<accession>A0A2H1EI76</accession>
<name>A0A2H1EI76_9ARCH</name>
<dbReference type="AlphaFoldDB" id="A0A2H1EI76"/>
<keyword evidence="2" id="KW-1185">Reference proteome</keyword>
<dbReference type="RefSeq" id="WP_281259598.1">
    <property type="nucleotide sequence ID" value="NZ_FRFC01000004.1"/>
</dbReference>
<evidence type="ECO:0000313" key="1">
    <source>
        <dbReference type="EMBL" id="SHO46627.1"/>
    </source>
</evidence>
<reference evidence="2" key="1">
    <citation type="submission" date="2016-12" db="EMBL/GenBank/DDBJ databases">
        <authorList>
            <person name="Herbold C."/>
        </authorList>
    </citation>
    <scope>NUCLEOTIDE SEQUENCE [LARGE SCALE GENOMIC DNA]</scope>
</reference>